<keyword evidence="3 6" id="KW-0812">Transmembrane</keyword>
<evidence type="ECO:0000313" key="9">
    <source>
        <dbReference type="Proteomes" id="UP000700596"/>
    </source>
</evidence>
<keyword evidence="4 6" id="KW-1133">Transmembrane helix</keyword>
<dbReference type="AlphaFoldDB" id="A0A9P9I8N6"/>
<dbReference type="GO" id="GO:0005351">
    <property type="term" value="F:carbohydrate:proton symporter activity"/>
    <property type="evidence" value="ECO:0007669"/>
    <property type="project" value="TreeGrafter"/>
</dbReference>
<feature type="transmembrane region" description="Helical" evidence="6">
    <location>
        <begin position="453"/>
        <end position="474"/>
    </location>
</feature>
<feature type="transmembrane region" description="Helical" evidence="6">
    <location>
        <begin position="486"/>
        <end position="504"/>
    </location>
</feature>
<comment type="caution">
    <text evidence="8">The sequence shown here is derived from an EMBL/GenBank/DDBJ whole genome shotgun (WGS) entry which is preliminary data.</text>
</comment>
<proteinExistence type="inferred from homology"/>
<evidence type="ECO:0000313" key="8">
    <source>
        <dbReference type="EMBL" id="KAH7110569.1"/>
    </source>
</evidence>
<gene>
    <name evidence="8" type="ORF">B0J11DRAFT_204276</name>
</gene>
<feature type="transmembrane region" description="Helical" evidence="6">
    <location>
        <begin position="173"/>
        <end position="195"/>
    </location>
</feature>
<feature type="domain" description="Major facilitator superfamily (MFS) profile" evidence="7">
    <location>
        <begin position="60"/>
        <end position="508"/>
    </location>
</feature>
<evidence type="ECO:0000256" key="2">
    <source>
        <dbReference type="ARBA" id="ARBA00010992"/>
    </source>
</evidence>
<dbReference type="OrthoDB" id="6612291at2759"/>
<comment type="subcellular location">
    <subcellularLocation>
        <location evidence="1">Membrane</location>
        <topology evidence="1">Multi-pass membrane protein</topology>
    </subcellularLocation>
</comment>
<dbReference type="InterPro" id="IPR005828">
    <property type="entry name" value="MFS_sugar_transport-like"/>
</dbReference>
<feature type="transmembrane region" description="Helical" evidence="6">
    <location>
        <begin position="57"/>
        <end position="73"/>
    </location>
</feature>
<accession>A0A9P9I8N6</accession>
<evidence type="ECO:0000256" key="1">
    <source>
        <dbReference type="ARBA" id="ARBA00004141"/>
    </source>
</evidence>
<feature type="transmembrane region" description="Helical" evidence="6">
    <location>
        <begin position="357"/>
        <end position="379"/>
    </location>
</feature>
<feature type="transmembrane region" description="Helical" evidence="6">
    <location>
        <begin position="236"/>
        <end position="257"/>
    </location>
</feature>
<dbReference type="InterPro" id="IPR020846">
    <property type="entry name" value="MFS_dom"/>
</dbReference>
<feature type="transmembrane region" description="Helical" evidence="6">
    <location>
        <begin position="411"/>
        <end position="432"/>
    </location>
</feature>
<feature type="transmembrane region" description="Helical" evidence="6">
    <location>
        <begin position="141"/>
        <end position="161"/>
    </location>
</feature>
<protein>
    <submittedName>
        <fullName evidence="8">Major facilitator superfamily domain-containing protein</fullName>
    </submittedName>
</protein>
<feature type="transmembrane region" description="Helical" evidence="6">
    <location>
        <begin position="111"/>
        <end position="129"/>
    </location>
</feature>
<dbReference type="PANTHER" id="PTHR48022:SF41">
    <property type="entry name" value="MAJOR FACILITATOR SUPERFAMILY (MFS) PROFILE DOMAIN-CONTAINING PROTEIN"/>
    <property type="match status" value="1"/>
</dbReference>
<feature type="transmembrane region" description="Helical" evidence="6">
    <location>
        <begin position="386"/>
        <end position="405"/>
    </location>
</feature>
<evidence type="ECO:0000256" key="6">
    <source>
        <dbReference type="SAM" id="Phobius"/>
    </source>
</evidence>
<evidence type="ECO:0000256" key="5">
    <source>
        <dbReference type="ARBA" id="ARBA00023136"/>
    </source>
</evidence>
<evidence type="ECO:0000256" key="4">
    <source>
        <dbReference type="ARBA" id="ARBA00022989"/>
    </source>
</evidence>
<dbReference type="PANTHER" id="PTHR48022">
    <property type="entry name" value="PLASTIDIC GLUCOSE TRANSPORTER 4"/>
    <property type="match status" value="1"/>
</dbReference>
<dbReference type="PROSITE" id="PS50850">
    <property type="entry name" value="MFS"/>
    <property type="match status" value="1"/>
</dbReference>
<keyword evidence="5 6" id="KW-0472">Membrane</keyword>
<feature type="transmembrane region" description="Helical" evidence="6">
    <location>
        <begin position="323"/>
        <end position="345"/>
    </location>
</feature>
<evidence type="ECO:0000256" key="3">
    <source>
        <dbReference type="ARBA" id="ARBA00022692"/>
    </source>
</evidence>
<dbReference type="EMBL" id="JAGMWT010000027">
    <property type="protein sequence ID" value="KAH7110569.1"/>
    <property type="molecule type" value="Genomic_DNA"/>
</dbReference>
<dbReference type="Proteomes" id="UP000700596">
    <property type="component" value="Unassembled WGS sequence"/>
</dbReference>
<dbReference type="InterPro" id="IPR036259">
    <property type="entry name" value="MFS_trans_sf"/>
</dbReference>
<dbReference type="Gene3D" id="1.20.1250.20">
    <property type="entry name" value="MFS general substrate transporter like domains"/>
    <property type="match status" value="1"/>
</dbReference>
<comment type="similarity">
    <text evidence="2">Belongs to the major facilitator superfamily. Sugar transporter (TC 2.A.1.1) family.</text>
</comment>
<dbReference type="Pfam" id="PF00083">
    <property type="entry name" value="Sugar_tr"/>
    <property type="match status" value="1"/>
</dbReference>
<dbReference type="SUPFAM" id="SSF103473">
    <property type="entry name" value="MFS general substrate transporter"/>
    <property type="match status" value="1"/>
</dbReference>
<sequence>MAATDRRHHDDNRNVDTKLQDEQITEVASNATTSQTTSQTNDEQQTLWQNVKKYRKVVLYTFGLTSAILLYGYDNVVVGTVSAMPMFQKDFGIIDPKSPPGTEKWILPSDWLALWNVASPLGAMGGALLGGWFQDRVGRRIALAVSSFLSAVAVAIMYVSYLPTDIQGRRACFFAGKFGQGAAIGAVMASTQTYMSEILPTALRGSGMAFFPVFTLLGQLTGALVIYGSLNQSKGYAVAFGSQWPFSFVPIVIAYFIPESPAYYVRKNQIDKALNAQARLDPPGTDTKAVVERIQATIAHEAQFAKVTFMECFHKRNFRRTFIVMWANSFTAVFGLPLLAKASYFLQIVGMKANTSIIFLIMGIILGLIANAVSVWVMSRVHRRPLILSTLSITAGLWLSMGIANCFKSKAVVWWTAASMMLAIIVCGVGVWPASFAVAAETSSLQLRARTQGIGWTVSAFTTAASGIALPYIFNPDQGNLRGKVGFTYVGACLVGVVITWYVVPDMKGRSVAEIDRMFELEVPARRFRGWKEEGEVDSSGVGRAWV</sequence>
<keyword evidence="9" id="KW-1185">Reference proteome</keyword>
<reference evidence="8" key="1">
    <citation type="journal article" date="2021" name="Nat. Commun.">
        <title>Genetic determinants of endophytism in the Arabidopsis root mycobiome.</title>
        <authorList>
            <person name="Mesny F."/>
            <person name="Miyauchi S."/>
            <person name="Thiergart T."/>
            <person name="Pickel B."/>
            <person name="Atanasova L."/>
            <person name="Karlsson M."/>
            <person name="Huettel B."/>
            <person name="Barry K.W."/>
            <person name="Haridas S."/>
            <person name="Chen C."/>
            <person name="Bauer D."/>
            <person name="Andreopoulos W."/>
            <person name="Pangilinan J."/>
            <person name="LaButti K."/>
            <person name="Riley R."/>
            <person name="Lipzen A."/>
            <person name="Clum A."/>
            <person name="Drula E."/>
            <person name="Henrissat B."/>
            <person name="Kohler A."/>
            <person name="Grigoriev I.V."/>
            <person name="Martin F.M."/>
            <person name="Hacquard S."/>
        </authorList>
    </citation>
    <scope>NUCLEOTIDE SEQUENCE</scope>
    <source>
        <strain evidence="8">MPI-CAGE-CH-0243</strain>
    </source>
</reference>
<feature type="transmembrane region" description="Helical" evidence="6">
    <location>
        <begin position="207"/>
        <end position="230"/>
    </location>
</feature>
<dbReference type="GO" id="GO:0016020">
    <property type="term" value="C:membrane"/>
    <property type="evidence" value="ECO:0007669"/>
    <property type="project" value="UniProtKB-SubCell"/>
</dbReference>
<evidence type="ECO:0000259" key="7">
    <source>
        <dbReference type="PROSITE" id="PS50850"/>
    </source>
</evidence>
<name>A0A9P9I8N6_9PLEO</name>
<organism evidence="8 9">
    <name type="scientific">Dendryphion nanum</name>
    <dbReference type="NCBI Taxonomy" id="256645"/>
    <lineage>
        <taxon>Eukaryota</taxon>
        <taxon>Fungi</taxon>
        <taxon>Dikarya</taxon>
        <taxon>Ascomycota</taxon>
        <taxon>Pezizomycotina</taxon>
        <taxon>Dothideomycetes</taxon>
        <taxon>Pleosporomycetidae</taxon>
        <taxon>Pleosporales</taxon>
        <taxon>Torulaceae</taxon>
        <taxon>Dendryphion</taxon>
    </lineage>
</organism>
<dbReference type="InterPro" id="IPR050360">
    <property type="entry name" value="MFS_Sugar_Transporters"/>
</dbReference>